<evidence type="ECO:0000313" key="1">
    <source>
        <dbReference type="EMBL" id="NGO70790.1"/>
    </source>
</evidence>
<dbReference type="InterPro" id="IPR043148">
    <property type="entry name" value="TagF_C"/>
</dbReference>
<dbReference type="Proteomes" id="UP000477722">
    <property type="component" value="Unassembled WGS sequence"/>
</dbReference>
<comment type="caution">
    <text evidence="1">The sequence shown here is derived from an EMBL/GenBank/DDBJ whole genome shotgun (WGS) entry which is preliminary data.</text>
</comment>
<dbReference type="Gene3D" id="3.40.50.12580">
    <property type="match status" value="1"/>
</dbReference>
<dbReference type="AlphaFoldDB" id="A0A6G4X1M6"/>
<protein>
    <submittedName>
        <fullName evidence="1">UDP-N-acetyl glucosamine 2-epimerase</fullName>
    </submittedName>
</protein>
<gene>
    <name evidence="1" type="ORF">G5C65_21025</name>
</gene>
<dbReference type="SUPFAM" id="SSF53756">
    <property type="entry name" value="UDP-Glycosyltransferase/glycogen phosphorylase"/>
    <property type="match status" value="1"/>
</dbReference>
<accession>A0A6G4X1M6</accession>
<reference evidence="1 2" key="1">
    <citation type="submission" date="2020-02" db="EMBL/GenBank/DDBJ databases">
        <title>Whole-genome analyses of novel actinobacteria.</title>
        <authorList>
            <person name="Sahin N."/>
            <person name="Tatar D."/>
        </authorList>
    </citation>
    <scope>NUCLEOTIDE SEQUENCE [LARGE SCALE GENOMIC DNA]</scope>
    <source>
        <strain evidence="1 2">SB3404</strain>
    </source>
</reference>
<proteinExistence type="predicted"/>
<keyword evidence="2" id="KW-1185">Reference proteome</keyword>
<organism evidence="1 2">
    <name type="scientific">Streptomyces boncukensis</name>
    <dbReference type="NCBI Taxonomy" id="2711219"/>
    <lineage>
        <taxon>Bacteria</taxon>
        <taxon>Bacillati</taxon>
        <taxon>Actinomycetota</taxon>
        <taxon>Actinomycetes</taxon>
        <taxon>Kitasatosporales</taxon>
        <taxon>Streptomycetaceae</taxon>
        <taxon>Streptomyces</taxon>
    </lineage>
</organism>
<dbReference type="EMBL" id="JAAKZZ010000232">
    <property type="protein sequence ID" value="NGO70790.1"/>
    <property type="molecule type" value="Genomic_DNA"/>
</dbReference>
<evidence type="ECO:0000313" key="2">
    <source>
        <dbReference type="Proteomes" id="UP000477722"/>
    </source>
</evidence>
<sequence>MLFAVRNATALHRLLDAAPALADDSAVVPVFTLVPGSDFDADALAALDGRGARCVPWDEARATSYDLILAASANGVGELSGPLVLLPHGAGFGKRVPYARGADSANGLSPDQLLRPDGTPVARLHALPHPDERARLAAEAPAAARPAAVVGDPTLDRILESVPRRARYRAALGTGGRRLVAVLSTWGPESLLERRPELPARLAATLPYDAFQVALVLHPNERARHGEFALRQRLARLERAHVVLAGGYEEWGAVLVAADCVITDHGSTALYAAALDRPVVSAYDGGGELLPGTPIARLLRGAPYLDDARPYAPQLERALTAHEPGVVRAHAGGAFAEPGHALERLRESLYGLLELPPPEAPAQPAPLPPPRPDTGARVAAFAVESRVRGNTAEVTRHPAAGAGEGGWLAAEADWAGSRYVQGARLLYRYAAAGEAPGWCAEALAAYPVCRTAAVLTPDGGCAVRTRGGPLRWLRFLPPARGSAPDPVAVLCGVHAWLAEHPEADGPGERPGRAAGVRCRAGGRTAEVVAVSLPR</sequence>
<name>A0A6G4X1M6_9ACTN</name>